<keyword evidence="7" id="KW-1185">Reference proteome</keyword>
<dbReference type="InterPro" id="IPR005119">
    <property type="entry name" value="LysR_subst-bd"/>
</dbReference>
<feature type="domain" description="HTH lysR-type" evidence="5">
    <location>
        <begin position="3"/>
        <end position="60"/>
    </location>
</feature>
<evidence type="ECO:0000256" key="2">
    <source>
        <dbReference type="ARBA" id="ARBA00023015"/>
    </source>
</evidence>
<dbReference type="PANTHER" id="PTHR30537">
    <property type="entry name" value="HTH-TYPE TRANSCRIPTIONAL REGULATOR"/>
    <property type="match status" value="1"/>
</dbReference>
<dbReference type="Gene3D" id="3.40.190.290">
    <property type="match status" value="1"/>
</dbReference>
<protein>
    <submittedName>
        <fullName evidence="6">DNA-binding transcriptional LysR family regulator</fullName>
    </submittedName>
</protein>
<organism evidence="6 7">
    <name type="scientific">Aestuariispira insulae</name>
    <dbReference type="NCBI Taxonomy" id="1461337"/>
    <lineage>
        <taxon>Bacteria</taxon>
        <taxon>Pseudomonadati</taxon>
        <taxon>Pseudomonadota</taxon>
        <taxon>Alphaproteobacteria</taxon>
        <taxon>Rhodospirillales</taxon>
        <taxon>Kiloniellaceae</taxon>
        <taxon>Aestuariispira</taxon>
    </lineage>
</organism>
<dbReference type="InterPro" id="IPR058163">
    <property type="entry name" value="LysR-type_TF_proteobact-type"/>
</dbReference>
<dbReference type="RefSeq" id="WP_115937535.1">
    <property type="nucleotide sequence ID" value="NZ_QRDW01000007.1"/>
</dbReference>
<accession>A0A3D9HGH5</accession>
<comment type="caution">
    <text evidence="6">The sequence shown here is derived from an EMBL/GenBank/DDBJ whole genome shotgun (WGS) entry which is preliminary data.</text>
</comment>
<dbReference type="FunFam" id="1.10.10.10:FF:000001">
    <property type="entry name" value="LysR family transcriptional regulator"/>
    <property type="match status" value="1"/>
</dbReference>
<dbReference type="InterPro" id="IPR036390">
    <property type="entry name" value="WH_DNA-bd_sf"/>
</dbReference>
<evidence type="ECO:0000313" key="7">
    <source>
        <dbReference type="Proteomes" id="UP000256845"/>
    </source>
</evidence>
<evidence type="ECO:0000256" key="3">
    <source>
        <dbReference type="ARBA" id="ARBA00023125"/>
    </source>
</evidence>
<dbReference type="GO" id="GO:0043565">
    <property type="term" value="F:sequence-specific DNA binding"/>
    <property type="evidence" value="ECO:0007669"/>
    <property type="project" value="TreeGrafter"/>
</dbReference>
<dbReference type="Pfam" id="PF03466">
    <property type="entry name" value="LysR_substrate"/>
    <property type="match status" value="1"/>
</dbReference>
<dbReference type="OrthoDB" id="7282659at2"/>
<evidence type="ECO:0000256" key="4">
    <source>
        <dbReference type="ARBA" id="ARBA00023163"/>
    </source>
</evidence>
<keyword evidence="4" id="KW-0804">Transcription</keyword>
<dbReference type="Pfam" id="PF00126">
    <property type="entry name" value="HTH_1"/>
    <property type="match status" value="1"/>
</dbReference>
<dbReference type="CDD" id="cd08422">
    <property type="entry name" value="PBP2_CrgA_like"/>
    <property type="match status" value="1"/>
</dbReference>
<evidence type="ECO:0000256" key="1">
    <source>
        <dbReference type="ARBA" id="ARBA00009437"/>
    </source>
</evidence>
<name>A0A3D9HGH5_9PROT</name>
<dbReference type="PROSITE" id="PS50931">
    <property type="entry name" value="HTH_LYSR"/>
    <property type="match status" value="1"/>
</dbReference>
<dbReference type="GO" id="GO:0003700">
    <property type="term" value="F:DNA-binding transcription factor activity"/>
    <property type="evidence" value="ECO:0007669"/>
    <property type="project" value="InterPro"/>
</dbReference>
<evidence type="ECO:0000259" key="5">
    <source>
        <dbReference type="PROSITE" id="PS50931"/>
    </source>
</evidence>
<comment type="similarity">
    <text evidence="1">Belongs to the LysR transcriptional regulatory family.</text>
</comment>
<reference evidence="6 7" key="1">
    <citation type="submission" date="2018-07" db="EMBL/GenBank/DDBJ databases">
        <title>Genomic Encyclopedia of Type Strains, Phase III (KMG-III): the genomes of soil and plant-associated and newly described type strains.</title>
        <authorList>
            <person name="Whitman W."/>
        </authorList>
    </citation>
    <scope>NUCLEOTIDE SEQUENCE [LARGE SCALE GENOMIC DNA]</scope>
    <source>
        <strain evidence="6 7">CECT 8488</strain>
    </source>
</reference>
<dbReference type="SUPFAM" id="SSF46785">
    <property type="entry name" value="Winged helix' DNA-binding domain"/>
    <property type="match status" value="1"/>
</dbReference>
<keyword evidence="3 6" id="KW-0238">DNA-binding</keyword>
<dbReference type="EMBL" id="QRDW01000007">
    <property type="protein sequence ID" value="RED48589.1"/>
    <property type="molecule type" value="Genomic_DNA"/>
</dbReference>
<gene>
    <name evidence="6" type="ORF">DFP90_10793</name>
</gene>
<dbReference type="InterPro" id="IPR000847">
    <property type="entry name" value="LysR_HTH_N"/>
</dbReference>
<dbReference type="SUPFAM" id="SSF53850">
    <property type="entry name" value="Periplasmic binding protein-like II"/>
    <property type="match status" value="1"/>
</dbReference>
<proteinExistence type="inferred from homology"/>
<dbReference type="GO" id="GO:0006351">
    <property type="term" value="P:DNA-templated transcription"/>
    <property type="evidence" value="ECO:0007669"/>
    <property type="project" value="TreeGrafter"/>
</dbReference>
<dbReference type="Proteomes" id="UP000256845">
    <property type="component" value="Unassembled WGS sequence"/>
</dbReference>
<dbReference type="PANTHER" id="PTHR30537:SF5">
    <property type="entry name" value="HTH-TYPE TRANSCRIPTIONAL ACTIVATOR TTDR-RELATED"/>
    <property type="match status" value="1"/>
</dbReference>
<dbReference type="AlphaFoldDB" id="A0A3D9HGH5"/>
<evidence type="ECO:0000313" key="6">
    <source>
        <dbReference type="EMBL" id="RED48589.1"/>
    </source>
</evidence>
<dbReference type="InterPro" id="IPR036388">
    <property type="entry name" value="WH-like_DNA-bd_sf"/>
</dbReference>
<dbReference type="Gene3D" id="1.10.10.10">
    <property type="entry name" value="Winged helix-like DNA-binding domain superfamily/Winged helix DNA-binding domain"/>
    <property type="match status" value="1"/>
</dbReference>
<sequence>MKPNIADMLLFVAVMEQGSFTAAAAHLGCTKSAVSQGISRMEEMLQTRLLHRTTRRLTLTDTGARFHDHCRAIARLYEQAVTEAAAGDGKARGQLVLTAPTALGSGLLAPVLDRYLQENPDVRLDLRISDERLDLIAEQVDLAIRVGEPTEQSARIVKLGDMHDQYCASETYVNRKGGSPGSYRELAQWDHVASRWQGNNPAVLAPDGSRFPAQVRIRCDHLQDVLDFVRRGFGVGRLPDFAVRDDLATGRLRPLLVEGPVVRQGIYALHHYERHPPAKLRRMIALLREELDFPAGA</sequence>
<keyword evidence="2" id="KW-0805">Transcription regulation</keyword>